<gene>
    <name evidence="1" type="ORF">PPACK8108_LOCUS21512</name>
</gene>
<proteinExistence type="predicted"/>
<organism evidence="1 2">
    <name type="scientific">Phakopsora pachyrhizi</name>
    <name type="common">Asian soybean rust disease fungus</name>
    <dbReference type="NCBI Taxonomy" id="170000"/>
    <lineage>
        <taxon>Eukaryota</taxon>
        <taxon>Fungi</taxon>
        <taxon>Dikarya</taxon>
        <taxon>Basidiomycota</taxon>
        <taxon>Pucciniomycotina</taxon>
        <taxon>Pucciniomycetes</taxon>
        <taxon>Pucciniales</taxon>
        <taxon>Phakopsoraceae</taxon>
        <taxon>Phakopsora</taxon>
    </lineage>
</organism>
<dbReference type="EMBL" id="CALTRL010005817">
    <property type="protein sequence ID" value="CAH7686812.1"/>
    <property type="molecule type" value="Genomic_DNA"/>
</dbReference>
<reference evidence="1" key="1">
    <citation type="submission" date="2022-06" db="EMBL/GenBank/DDBJ databases">
        <authorList>
            <consortium name="SYNGENTA / RWTH Aachen University"/>
        </authorList>
    </citation>
    <scope>NUCLEOTIDE SEQUENCE</scope>
</reference>
<comment type="caution">
    <text evidence="1">The sequence shown here is derived from an EMBL/GenBank/DDBJ whole genome shotgun (WGS) entry which is preliminary data.</text>
</comment>
<evidence type="ECO:0000313" key="2">
    <source>
        <dbReference type="Proteomes" id="UP001153365"/>
    </source>
</evidence>
<accession>A0AAV0BMK8</accession>
<dbReference type="Proteomes" id="UP001153365">
    <property type="component" value="Unassembled WGS sequence"/>
</dbReference>
<keyword evidence="2" id="KW-1185">Reference proteome</keyword>
<evidence type="ECO:0000313" key="1">
    <source>
        <dbReference type="EMBL" id="CAH7686812.1"/>
    </source>
</evidence>
<sequence>MINTGLHDFKRLSCSSLIYDTKKLAYSVLGFIYGIIRLRRLGVKDFSSAEKVFTECDNKKEIITVQSFLKKFTISNKLMAENLSIKSGADVSDNDKELQFEISTKTNQSSTRKHFTWTCPSLYQVNPGTIKEGTSFDILREFMSRPDQAPQIYSKALSRETSMYMNKIKIN</sequence>
<dbReference type="AlphaFoldDB" id="A0AAV0BMK8"/>
<protein>
    <submittedName>
        <fullName evidence="1">Uncharacterized protein</fullName>
    </submittedName>
</protein>
<name>A0AAV0BMK8_PHAPC</name>